<dbReference type="AlphaFoldDB" id="A0AA41U5E2"/>
<reference evidence="2" key="1">
    <citation type="submission" date="2022-01" db="EMBL/GenBank/DDBJ databases">
        <title>Genome-Based Taxonomic Classification of the Phylum Actinobacteria.</title>
        <authorList>
            <person name="Gao Y."/>
        </authorList>
    </citation>
    <scope>NUCLEOTIDE SEQUENCE</scope>
    <source>
        <strain evidence="2">KLBMP 8922</strain>
    </source>
</reference>
<dbReference type="RefSeq" id="WP_235056478.1">
    <property type="nucleotide sequence ID" value="NZ_JAKFHA010000027.1"/>
</dbReference>
<accession>A0AA41U5E2</accession>
<evidence type="ECO:0000256" key="1">
    <source>
        <dbReference type="ARBA" id="ARBA00022801"/>
    </source>
</evidence>
<dbReference type="Proteomes" id="UP001165378">
    <property type="component" value="Unassembled WGS sequence"/>
</dbReference>
<organism evidence="2 3">
    <name type="scientific">Yinghuangia soli</name>
    <dbReference type="NCBI Taxonomy" id="2908204"/>
    <lineage>
        <taxon>Bacteria</taxon>
        <taxon>Bacillati</taxon>
        <taxon>Actinomycetota</taxon>
        <taxon>Actinomycetes</taxon>
        <taxon>Kitasatosporales</taxon>
        <taxon>Streptomycetaceae</taxon>
        <taxon>Yinghuangia</taxon>
    </lineage>
</organism>
<dbReference type="InterPro" id="IPR023365">
    <property type="entry name" value="Sortase_dom-sf"/>
</dbReference>
<name>A0AA41U5E2_9ACTN</name>
<dbReference type="NCBIfam" id="NF033748">
    <property type="entry name" value="class_F_sortase"/>
    <property type="match status" value="1"/>
</dbReference>
<evidence type="ECO:0000313" key="3">
    <source>
        <dbReference type="Proteomes" id="UP001165378"/>
    </source>
</evidence>
<comment type="caution">
    <text evidence="2">The sequence shown here is derived from an EMBL/GenBank/DDBJ whole genome shotgun (WGS) entry which is preliminary data.</text>
</comment>
<dbReference type="SUPFAM" id="SSF63817">
    <property type="entry name" value="Sortase"/>
    <property type="match status" value="1"/>
</dbReference>
<keyword evidence="1" id="KW-0378">Hydrolase</keyword>
<proteinExistence type="predicted"/>
<dbReference type="InterPro" id="IPR042001">
    <property type="entry name" value="Sortase_F"/>
</dbReference>
<dbReference type="InterPro" id="IPR005754">
    <property type="entry name" value="Sortase"/>
</dbReference>
<dbReference type="GO" id="GO:0016787">
    <property type="term" value="F:hydrolase activity"/>
    <property type="evidence" value="ECO:0007669"/>
    <property type="project" value="UniProtKB-KW"/>
</dbReference>
<evidence type="ECO:0000313" key="2">
    <source>
        <dbReference type="EMBL" id="MCF2531827.1"/>
    </source>
</evidence>
<keyword evidence="3" id="KW-1185">Reference proteome</keyword>
<dbReference type="Pfam" id="PF04203">
    <property type="entry name" value="Sortase"/>
    <property type="match status" value="1"/>
</dbReference>
<gene>
    <name evidence="2" type="ORF">LZ495_32055</name>
</gene>
<dbReference type="Gene3D" id="2.40.260.10">
    <property type="entry name" value="Sortase"/>
    <property type="match status" value="1"/>
</dbReference>
<sequence>MAAESKSGRGFRMLLAVAVLVVLAGGLLVSRTPGGDGGGPPQPPASAARPYGAITPDAQAAVDPAAGAPAVLPPSAPVRVAIPKIGTNAPLVGLSLEASGELAVPDPDDRNVAGWYQDGVTPGSPGTAIVVAHVDTKTGPAAFFGLGELRPGDTADITRADGVVATFRIESVEVFEKKDFPSERVYADTEDAQLRLITCGGAYDRQAGGYQSNVVAFARLVGTRAGG</sequence>
<dbReference type="CDD" id="cd05829">
    <property type="entry name" value="Sortase_F"/>
    <property type="match status" value="1"/>
</dbReference>
<dbReference type="EMBL" id="JAKFHA010000027">
    <property type="protein sequence ID" value="MCF2531827.1"/>
    <property type="molecule type" value="Genomic_DNA"/>
</dbReference>
<protein>
    <submittedName>
        <fullName evidence="2">Class F sortase</fullName>
    </submittedName>
</protein>